<reference evidence="2 3" key="1">
    <citation type="submission" date="2016-12" db="EMBL/GenBank/DDBJ databases">
        <title>The whole genome sequencing and assembly of Lactobacillus alimentarius DSM 20249T strain.</title>
        <authorList>
            <person name="Lee Y.-J."/>
            <person name="Yi H."/>
            <person name="Bahn Y.-S."/>
            <person name="Kim J.F."/>
            <person name="Lee D.-W."/>
        </authorList>
    </citation>
    <scope>NUCLEOTIDE SEQUENCE [LARGE SCALE GENOMIC DNA]</scope>
    <source>
        <strain evidence="2 3">DSM 20249</strain>
    </source>
</reference>
<sequence>MKIKTTLLKLVTAVIDLIFLMFGFILSTLLFLSIRRHTIFGLQLMMILSFLIGCLLILVISYYLYKIFFLIDKHNFFSITALHSVRMIRYLFIAVFVVLLGIMPFVYYLADQGDAPGLILIVGAVIFLPLAIAAFVSAMEQILVNSIKMKDENDLTI</sequence>
<keyword evidence="3" id="KW-1185">Reference proteome</keyword>
<evidence type="ECO:0008006" key="4">
    <source>
        <dbReference type="Google" id="ProtNLM"/>
    </source>
</evidence>
<feature type="transmembrane region" description="Helical" evidence="1">
    <location>
        <begin position="40"/>
        <end position="65"/>
    </location>
</feature>
<dbReference type="AlphaFoldDB" id="A0A2K9HGI9"/>
<dbReference type="Pfam" id="PF11188">
    <property type="entry name" value="DUF2975"/>
    <property type="match status" value="1"/>
</dbReference>
<gene>
    <name evidence="2" type="ORF">LA20249_05465</name>
</gene>
<protein>
    <recommendedName>
        <fullName evidence="4">DUF2975 domain-containing protein</fullName>
    </recommendedName>
</protein>
<feature type="transmembrane region" description="Helical" evidence="1">
    <location>
        <begin position="7"/>
        <end position="34"/>
    </location>
</feature>
<keyword evidence="1" id="KW-0812">Transmembrane</keyword>
<evidence type="ECO:0000313" key="2">
    <source>
        <dbReference type="EMBL" id="AUI71661.1"/>
    </source>
</evidence>
<organism evidence="2 3">
    <name type="scientific">Companilactobacillus alimentarius DSM 20249</name>
    <dbReference type="NCBI Taxonomy" id="1423720"/>
    <lineage>
        <taxon>Bacteria</taxon>
        <taxon>Bacillati</taxon>
        <taxon>Bacillota</taxon>
        <taxon>Bacilli</taxon>
        <taxon>Lactobacillales</taxon>
        <taxon>Lactobacillaceae</taxon>
        <taxon>Companilactobacillus</taxon>
    </lineage>
</organism>
<accession>A0A2K9HGI9</accession>
<dbReference type="STRING" id="1423720.FC67_GL000895"/>
<keyword evidence="1" id="KW-0472">Membrane</keyword>
<dbReference type="KEGG" id="lali:LA20249_05465"/>
<dbReference type="RefSeq" id="WP_057736702.1">
    <property type="nucleotide sequence ID" value="NZ_AZDQ01000003.1"/>
</dbReference>
<feature type="transmembrane region" description="Helical" evidence="1">
    <location>
        <begin position="116"/>
        <end position="139"/>
    </location>
</feature>
<keyword evidence="1" id="KW-1133">Transmembrane helix</keyword>
<evidence type="ECO:0000256" key="1">
    <source>
        <dbReference type="SAM" id="Phobius"/>
    </source>
</evidence>
<dbReference type="EMBL" id="CP018867">
    <property type="protein sequence ID" value="AUI71661.1"/>
    <property type="molecule type" value="Genomic_DNA"/>
</dbReference>
<evidence type="ECO:0000313" key="3">
    <source>
        <dbReference type="Proteomes" id="UP000234653"/>
    </source>
</evidence>
<feature type="transmembrane region" description="Helical" evidence="1">
    <location>
        <begin position="90"/>
        <end position="110"/>
    </location>
</feature>
<proteinExistence type="predicted"/>
<dbReference type="Proteomes" id="UP000234653">
    <property type="component" value="Chromosome"/>
</dbReference>
<name>A0A2K9HGI9_9LACO</name>
<dbReference type="InterPro" id="IPR021354">
    <property type="entry name" value="DUF2975"/>
</dbReference>